<keyword evidence="5" id="KW-0472">Membrane</keyword>
<reference evidence="7" key="2">
    <citation type="submission" date="2025-09" db="UniProtKB">
        <authorList>
            <consortium name="Ensembl"/>
        </authorList>
    </citation>
    <scope>IDENTIFICATION</scope>
</reference>
<evidence type="ECO:0000256" key="2">
    <source>
        <dbReference type="ARBA" id="ARBA00022679"/>
    </source>
</evidence>
<dbReference type="STRING" id="109280.ENSHCOP00000005368"/>
<dbReference type="GO" id="GO:0005737">
    <property type="term" value="C:cytoplasm"/>
    <property type="evidence" value="ECO:0007669"/>
    <property type="project" value="TreeGrafter"/>
</dbReference>
<dbReference type="Gene3D" id="3.90.1720.10">
    <property type="entry name" value="endopeptidase domain like (from Nostoc punctiforme)"/>
    <property type="match status" value="1"/>
</dbReference>
<evidence type="ECO:0000313" key="7">
    <source>
        <dbReference type="Ensembl" id="ENSHCOP00000005368.1"/>
    </source>
</evidence>
<keyword evidence="4" id="KW-0443">Lipid metabolism</keyword>
<evidence type="ECO:0000256" key="5">
    <source>
        <dbReference type="SAM" id="Phobius"/>
    </source>
</evidence>
<organism evidence="7 8">
    <name type="scientific">Hippocampus comes</name>
    <name type="common">Tiger tail seahorse</name>
    <dbReference type="NCBI Taxonomy" id="109280"/>
    <lineage>
        <taxon>Eukaryota</taxon>
        <taxon>Metazoa</taxon>
        <taxon>Chordata</taxon>
        <taxon>Craniata</taxon>
        <taxon>Vertebrata</taxon>
        <taxon>Euteleostomi</taxon>
        <taxon>Actinopterygii</taxon>
        <taxon>Neopterygii</taxon>
        <taxon>Teleostei</taxon>
        <taxon>Neoteleostei</taxon>
        <taxon>Acanthomorphata</taxon>
        <taxon>Syngnathiaria</taxon>
        <taxon>Syngnathiformes</taxon>
        <taxon>Syngnathoidei</taxon>
        <taxon>Syngnathidae</taxon>
        <taxon>Hippocampus</taxon>
    </lineage>
</organism>
<dbReference type="OMA" id="FGYAHWA"/>
<dbReference type="OrthoDB" id="421951at2759"/>
<evidence type="ECO:0000256" key="1">
    <source>
        <dbReference type="ARBA" id="ARBA00007824"/>
    </source>
</evidence>
<dbReference type="Ensembl" id="ENSHCOT00000005506.1">
    <property type="protein sequence ID" value="ENSHCOP00000005368.1"/>
    <property type="gene ID" value="ENSHCOG00000007008.1"/>
</dbReference>
<dbReference type="KEGG" id="hcq:109515886"/>
<dbReference type="InterPro" id="IPR007053">
    <property type="entry name" value="LRAT_dom"/>
</dbReference>
<evidence type="ECO:0000259" key="6">
    <source>
        <dbReference type="PROSITE" id="PS51934"/>
    </source>
</evidence>
<evidence type="ECO:0000256" key="4">
    <source>
        <dbReference type="ARBA" id="ARBA00023098"/>
    </source>
</evidence>
<evidence type="ECO:0000256" key="3">
    <source>
        <dbReference type="ARBA" id="ARBA00022801"/>
    </source>
</evidence>
<dbReference type="Proteomes" id="UP000264820">
    <property type="component" value="Unplaced"/>
</dbReference>
<dbReference type="Pfam" id="PF04970">
    <property type="entry name" value="LRAT"/>
    <property type="match status" value="1"/>
</dbReference>
<proteinExistence type="inferred from homology"/>
<dbReference type="PANTHER" id="PTHR13943:SF31">
    <property type="entry name" value="PHOSPHOLIPASE A AND ACYLTRANSFERASE 3"/>
    <property type="match status" value="1"/>
</dbReference>
<feature type="transmembrane region" description="Helical" evidence="5">
    <location>
        <begin position="170"/>
        <end position="192"/>
    </location>
</feature>
<comment type="similarity">
    <text evidence="1">Belongs to the H-rev107 family.</text>
</comment>
<accession>A0A3Q2XLC4</accession>
<dbReference type="AlphaFoldDB" id="A0A3Q2XLC4"/>
<protein>
    <submittedName>
        <fullName evidence="7">Retinoic acid receptor responder protein 3-like</fullName>
    </submittedName>
</protein>
<keyword evidence="5" id="KW-1133">Transmembrane helix</keyword>
<dbReference type="InterPro" id="IPR051496">
    <property type="entry name" value="H-rev107_PLA/AT"/>
</dbReference>
<dbReference type="GeneTree" id="ENSGT00940000162660"/>
<keyword evidence="3" id="KW-0378">Hydrolase</keyword>
<feature type="domain" description="LRAT" evidence="6">
    <location>
        <begin position="47"/>
        <end position="163"/>
    </location>
</feature>
<dbReference type="GeneID" id="109515886"/>
<dbReference type="GO" id="GO:0016410">
    <property type="term" value="F:N-acyltransferase activity"/>
    <property type="evidence" value="ECO:0007669"/>
    <property type="project" value="TreeGrafter"/>
</dbReference>
<dbReference type="RefSeq" id="XP_019725522.1">
    <property type="nucleotide sequence ID" value="XM_019869963.1"/>
</dbReference>
<dbReference type="GO" id="GO:0004623">
    <property type="term" value="F:phospholipase A2 activity"/>
    <property type="evidence" value="ECO:0007669"/>
    <property type="project" value="TreeGrafter"/>
</dbReference>
<dbReference type="GO" id="GO:0008970">
    <property type="term" value="F:phospholipase A1 activity"/>
    <property type="evidence" value="ECO:0007669"/>
    <property type="project" value="TreeGrafter"/>
</dbReference>
<keyword evidence="2" id="KW-0808">Transferase</keyword>
<dbReference type="PROSITE" id="PS51934">
    <property type="entry name" value="LRAT"/>
    <property type="match status" value="1"/>
</dbReference>
<keyword evidence="5" id="KW-0812">Transmembrane</keyword>
<dbReference type="GO" id="GO:0070292">
    <property type="term" value="P:N-acylphosphatidylethanolamine metabolic process"/>
    <property type="evidence" value="ECO:0007669"/>
    <property type="project" value="TreeGrafter"/>
</dbReference>
<keyword evidence="8" id="KW-1185">Reference proteome</keyword>
<dbReference type="PANTHER" id="PTHR13943">
    <property type="entry name" value="HRAS-LIKE SUPPRESSOR - RELATED"/>
    <property type="match status" value="1"/>
</dbReference>
<evidence type="ECO:0000313" key="8">
    <source>
        <dbReference type="Proteomes" id="UP000264820"/>
    </source>
</evidence>
<reference evidence="7" key="1">
    <citation type="submission" date="2025-08" db="UniProtKB">
        <authorList>
            <consortium name="Ensembl"/>
        </authorList>
    </citation>
    <scope>IDENTIFICATION</scope>
</reference>
<sequence>MTFGCVFTVHTSVSTHNARDRECQSVQRASTDMASAQYAEKPKPGDLIEISRGTYQHWAVYIGDGCVVHLAPDSEGPGAGASSLMSVLTNTAIVKKEELWEVVGTSDWRVNNLLDTKYQPRSVYLIVRDALDLVGEELPYDIFSRNCEHFATQLRYGKAQSRQVRQAGEAVVVAGAVTFGVLGIAALMTTLLGDKNKRKQ</sequence>
<name>A0A3Q2XLC4_HIPCM</name>